<dbReference type="GO" id="GO:0008126">
    <property type="term" value="F:acetylesterase activity"/>
    <property type="evidence" value="ECO:0007669"/>
    <property type="project" value="TreeGrafter"/>
</dbReference>
<dbReference type="InterPro" id="IPR050960">
    <property type="entry name" value="AB_hydrolase_4_sf"/>
</dbReference>
<evidence type="ECO:0000313" key="3">
    <source>
        <dbReference type="Proteomes" id="UP000053110"/>
    </source>
</evidence>
<dbReference type="PANTHER" id="PTHR10794">
    <property type="entry name" value="ABHYDROLASE DOMAIN-CONTAINING PROTEIN"/>
    <property type="match status" value="1"/>
</dbReference>
<reference evidence="3" key="1">
    <citation type="journal article" date="2013" name="Nat. Genet.">
        <title>The wheat powdery mildew genome shows the unique evolution of an obligate biotroph.</title>
        <authorList>
            <person name="Wicker T."/>
            <person name="Oberhaensli S."/>
            <person name="Parlange F."/>
            <person name="Buchmann J.P."/>
            <person name="Shatalina M."/>
            <person name="Roffler S."/>
            <person name="Ben-David R."/>
            <person name="Dolezel J."/>
            <person name="Simkova H."/>
            <person name="Schulze-Lefert P."/>
            <person name="Spanu P.D."/>
            <person name="Bruggmann R."/>
            <person name="Amselem J."/>
            <person name="Quesneville H."/>
            <person name="Ver Loren van Themaat E."/>
            <person name="Paape T."/>
            <person name="Shimizu K.K."/>
            <person name="Keller B."/>
        </authorList>
    </citation>
    <scope>NUCLEOTIDE SEQUENCE [LARGE SCALE GENOMIC DNA]</scope>
    <source>
        <strain evidence="3">96224</strain>
    </source>
</reference>
<evidence type="ECO:0000256" key="1">
    <source>
        <dbReference type="ARBA" id="ARBA00010884"/>
    </source>
</evidence>
<dbReference type="PANTHER" id="PTHR10794:SF63">
    <property type="entry name" value="ALPHA_BETA HYDROLASE 1, ISOFORM A"/>
    <property type="match status" value="1"/>
</dbReference>
<gene>
    <name evidence="2" type="ORF">BGT96224_4827B</name>
</gene>
<dbReference type="GO" id="GO:0047372">
    <property type="term" value="F:monoacylglycerol lipase activity"/>
    <property type="evidence" value="ECO:0007669"/>
    <property type="project" value="TreeGrafter"/>
</dbReference>
<dbReference type="EMBL" id="KE374988">
    <property type="protein sequence ID" value="EPQ66747.1"/>
    <property type="molecule type" value="Genomic_DNA"/>
</dbReference>
<dbReference type="GO" id="GO:0051792">
    <property type="term" value="P:medium-chain fatty acid biosynthetic process"/>
    <property type="evidence" value="ECO:0007669"/>
    <property type="project" value="TreeGrafter"/>
</dbReference>
<dbReference type="OrthoDB" id="5954035at2759"/>
<accession>A0A656KML1</accession>
<name>A0A656KML1_BLUGR</name>
<protein>
    <submittedName>
        <fullName evidence="2">Uncharacterized protein</fullName>
    </submittedName>
</protein>
<dbReference type="SUPFAM" id="SSF53474">
    <property type="entry name" value="alpha/beta-Hydrolases"/>
    <property type="match status" value="1"/>
</dbReference>
<dbReference type="Proteomes" id="UP000053110">
    <property type="component" value="Unassembled WGS sequence"/>
</dbReference>
<dbReference type="AlphaFoldDB" id="A0A656KML1"/>
<organism evidence="2 3">
    <name type="scientific">Blumeria graminis f. sp. tritici 96224</name>
    <dbReference type="NCBI Taxonomy" id="1268274"/>
    <lineage>
        <taxon>Eukaryota</taxon>
        <taxon>Fungi</taxon>
        <taxon>Dikarya</taxon>
        <taxon>Ascomycota</taxon>
        <taxon>Pezizomycotina</taxon>
        <taxon>Leotiomycetes</taxon>
        <taxon>Erysiphales</taxon>
        <taxon>Erysiphaceae</taxon>
        <taxon>Blumeria</taxon>
    </lineage>
</organism>
<evidence type="ECO:0000313" key="2">
    <source>
        <dbReference type="EMBL" id="EPQ66747.1"/>
    </source>
</evidence>
<comment type="similarity">
    <text evidence="1">Belongs to the AB hydrolase superfamily. AB hydrolase 4 family.</text>
</comment>
<dbReference type="InterPro" id="IPR029058">
    <property type="entry name" value="AB_hydrolase_fold"/>
</dbReference>
<dbReference type="GO" id="GO:0051793">
    <property type="term" value="P:medium-chain fatty acid catabolic process"/>
    <property type="evidence" value="ECO:0007669"/>
    <property type="project" value="TreeGrafter"/>
</dbReference>
<sequence length="165" mass="18866">MGGNMKRLLELHYDSVSQNPKLDFEKIRKAVYLHEFDRLVQGPTWGYPTEGAYYRDASSTDALLAIKIPLFAINAVDDPIVTNEAIPYEEIKKNPYTVLCTTSLGGHLSWFEIGGFQWHARPTVNFLKKMALMKFKKSTEEDILDVDGKYPGMVIFDPIRRKLHA</sequence>
<proteinExistence type="inferred from homology"/>